<comment type="similarity">
    <text evidence="1">Belongs to the IMPACT family.</text>
</comment>
<dbReference type="GO" id="GO:0017111">
    <property type="term" value="F:ribonucleoside triphosphate phosphatase activity"/>
    <property type="evidence" value="ECO:0007669"/>
    <property type="project" value="UniProtKB-ARBA"/>
</dbReference>
<dbReference type="SUPFAM" id="SSF54211">
    <property type="entry name" value="Ribosomal protein S5 domain 2-like"/>
    <property type="match status" value="1"/>
</dbReference>
<organism evidence="4 5">
    <name type="scientific">Pseudidiomarina halophila</name>
    <dbReference type="NCBI Taxonomy" id="1449799"/>
    <lineage>
        <taxon>Bacteria</taxon>
        <taxon>Pseudomonadati</taxon>
        <taxon>Pseudomonadota</taxon>
        <taxon>Gammaproteobacteria</taxon>
        <taxon>Alteromonadales</taxon>
        <taxon>Idiomarinaceae</taxon>
        <taxon>Pseudidiomarina</taxon>
    </lineage>
</organism>
<dbReference type="Pfam" id="PF01205">
    <property type="entry name" value="Impact_N"/>
    <property type="match status" value="1"/>
</dbReference>
<dbReference type="Gene3D" id="3.30.70.240">
    <property type="match status" value="1"/>
</dbReference>
<dbReference type="AlphaFoldDB" id="A0A432XVK5"/>
<dbReference type="EMBL" id="PIPW01000002">
    <property type="protein sequence ID" value="RUO52683.1"/>
    <property type="molecule type" value="Genomic_DNA"/>
</dbReference>
<dbReference type="InterPro" id="IPR015269">
    <property type="entry name" value="UPF0029_Impact_C"/>
</dbReference>
<dbReference type="PANTHER" id="PTHR16301">
    <property type="entry name" value="IMPACT-RELATED"/>
    <property type="match status" value="1"/>
</dbReference>
<comment type="caution">
    <text evidence="4">The sequence shown here is derived from an EMBL/GenBank/DDBJ whole genome shotgun (WGS) entry which is preliminary data.</text>
</comment>
<dbReference type="Proteomes" id="UP000287198">
    <property type="component" value="Unassembled WGS sequence"/>
</dbReference>
<dbReference type="InterPro" id="IPR023582">
    <property type="entry name" value="Impact"/>
</dbReference>
<dbReference type="NCBIfam" id="TIGR00257">
    <property type="entry name" value="IMPACT_YIGZ"/>
    <property type="match status" value="1"/>
</dbReference>
<dbReference type="InterPro" id="IPR015796">
    <property type="entry name" value="Impact_YigZ-like"/>
</dbReference>
<gene>
    <name evidence="4" type="ORF">CWI69_06495</name>
</gene>
<dbReference type="Gene3D" id="3.30.230.30">
    <property type="entry name" value="Impact, N-terminal domain"/>
    <property type="match status" value="1"/>
</dbReference>
<feature type="domain" description="UPF0029" evidence="3">
    <location>
        <begin position="141"/>
        <end position="196"/>
    </location>
</feature>
<dbReference type="InterPro" id="IPR020568">
    <property type="entry name" value="Ribosomal_Su5_D2-typ_SF"/>
</dbReference>
<dbReference type="InterPro" id="IPR036956">
    <property type="entry name" value="Impact_N_sf"/>
</dbReference>
<dbReference type="InterPro" id="IPR020569">
    <property type="entry name" value="UPF0029_Impact_CS"/>
</dbReference>
<evidence type="ECO:0000259" key="3">
    <source>
        <dbReference type="Pfam" id="PF09186"/>
    </source>
</evidence>
<keyword evidence="5" id="KW-1185">Reference proteome</keyword>
<dbReference type="RefSeq" id="WP_126763067.1">
    <property type="nucleotide sequence ID" value="NZ_JBHLTZ010000012.1"/>
</dbReference>
<evidence type="ECO:0000259" key="2">
    <source>
        <dbReference type="Pfam" id="PF01205"/>
    </source>
</evidence>
<dbReference type="Pfam" id="PF09186">
    <property type="entry name" value="DUF1949"/>
    <property type="match status" value="1"/>
</dbReference>
<dbReference type="GO" id="GO:0005737">
    <property type="term" value="C:cytoplasm"/>
    <property type="evidence" value="ECO:0007669"/>
    <property type="project" value="TreeGrafter"/>
</dbReference>
<dbReference type="PANTHER" id="PTHR16301:SF20">
    <property type="entry name" value="IMPACT FAMILY MEMBER YIGZ"/>
    <property type="match status" value="1"/>
</dbReference>
<dbReference type="GO" id="GO:0032561">
    <property type="term" value="F:guanyl ribonucleotide binding"/>
    <property type="evidence" value="ECO:0007669"/>
    <property type="project" value="UniProtKB-ARBA"/>
</dbReference>
<dbReference type="OrthoDB" id="9813771at2"/>
<dbReference type="InterPro" id="IPR001498">
    <property type="entry name" value="Impact_N"/>
</dbReference>
<proteinExistence type="inferred from homology"/>
<name>A0A432XVK5_9GAMM</name>
<sequence length="209" mass="22715">MTEYWIPAATCIDELEIKHSRFITSVQQVTSAAEHQAHIRACQQQWTGANHYCNAAITSAPDDSQSYVMSDDGEPSGTAGRPMLNVLLNSGIGEVSVVVVRYFGGVKLGTGGLQRAYTQATLNALECTPKHAKIVRKSACLHYDYADQKVVTHCLAQYDAITEQQEFAAAIEQHIALPEEDFEALAAALKNATQGRVTLKRQTGDNSCA</sequence>
<evidence type="ECO:0000313" key="4">
    <source>
        <dbReference type="EMBL" id="RUO52683.1"/>
    </source>
</evidence>
<evidence type="ECO:0000256" key="1">
    <source>
        <dbReference type="ARBA" id="ARBA00007665"/>
    </source>
</evidence>
<dbReference type="SUPFAM" id="SSF54980">
    <property type="entry name" value="EF-G C-terminal domain-like"/>
    <property type="match status" value="1"/>
</dbReference>
<dbReference type="InterPro" id="IPR035647">
    <property type="entry name" value="EFG_III/V"/>
</dbReference>
<feature type="domain" description="Impact N-terminal" evidence="2">
    <location>
        <begin position="18"/>
        <end position="125"/>
    </location>
</feature>
<dbReference type="PROSITE" id="PS00910">
    <property type="entry name" value="UPF0029"/>
    <property type="match status" value="1"/>
</dbReference>
<dbReference type="GO" id="GO:0006446">
    <property type="term" value="P:regulation of translational initiation"/>
    <property type="evidence" value="ECO:0007669"/>
    <property type="project" value="TreeGrafter"/>
</dbReference>
<evidence type="ECO:0000313" key="5">
    <source>
        <dbReference type="Proteomes" id="UP000287198"/>
    </source>
</evidence>
<accession>A0A432XVK5</accession>
<protein>
    <submittedName>
        <fullName evidence="4">YigZ family protein</fullName>
    </submittedName>
</protein>
<dbReference type="GO" id="GO:0043168">
    <property type="term" value="F:anion binding"/>
    <property type="evidence" value="ECO:0007669"/>
    <property type="project" value="UniProtKB-ARBA"/>
</dbReference>
<reference evidence="5" key="1">
    <citation type="journal article" date="2018" name="Front. Microbiol.">
        <title>Genome-Based Analysis Reveals the Taxonomy and Diversity of the Family Idiomarinaceae.</title>
        <authorList>
            <person name="Liu Y."/>
            <person name="Lai Q."/>
            <person name="Shao Z."/>
        </authorList>
    </citation>
    <scope>NUCLEOTIDE SEQUENCE [LARGE SCALE GENOMIC DNA]</scope>
    <source>
        <strain evidence="5">BH195</strain>
    </source>
</reference>